<dbReference type="InterPro" id="IPR001138">
    <property type="entry name" value="Zn2Cys6_DnaBD"/>
</dbReference>
<dbReference type="Proteomes" id="UP001152607">
    <property type="component" value="Unassembled WGS sequence"/>
</dbReference>
<keyword evidence="1" id="KW-0539">Nucleus</keyword>
<dbReference type="SMART" id="SM00066">
    <property type="entry name" value="GAL4"/>
    <property type="match status" value="1"/>
</dbReference>
<evidence type="ECO:0000313" key="4">
    <source>
        <dbReference type="Proteomes" id="UP001152607"/>
    </source>
</evidence>
<dbReference type="SUPFAM" id="SSF57701">
    <property type="entry name" value="Zn2/Cys6 DNA-binding domain"/>
    <property type="match status" value="1"/>
</dbReference>
<dbReference type="OrthoDB" id="3546279at2759"/>
<dbReference type="GO" id="GO:0008270">
    <property type="term" value="F:zinc ion binding"/>
    <property type="evidence" value="ECO:0007669"/>
    <property type="project" value="InterPro"/>
</dbReference>
<dbReference type="Pfam" id="PF00172">
    <property type="entry name" value="Zn_clus"/>
    <property type="match status" value="1"/>
</dbReference>
<name>A0A9W4UW21_9PLEO</name>
<reference evidence="3" key="1">
    <citation type="submission" date="2023-01" db="EMBL/GenBank/DDBJ databases">
        <authorList>
            <person name="Van Ghelder C."/>
            <person name="Rancurel C."/>
        </authorList>
    </citation>
    <scope>NUCLEOTIDE SEQUENCE</scope>
    <source>
        <strain evidence="3">CNCM I-4278</strain>
    </source>
</reference>
<dbReference type="PROSITE" id="PS50048">
    <property type="entry name" value="ZN2_CY6_FUNGAL_2"/>
    <property type="match status" value="1"/>
</dbReference>
<sequence>MPRKNKGVRKCHVKSRNGCVQCKRRRVKCDVKQPICSSCSRRGEDCQYPDMFGNSYYQSLQASWPQMLSARPANILHPTSHTEFEILEQVDGQLTAIQPAAGPKPDYTGLKIMSIGIIRLVMERANMPPGETVLWANSMAEICVEKDYIMHTVMSLACGLQDVLSRPDKMVGDKAYEHNIKASSLFRQQTEVIDSSNWLPPIMFHVLTVVFRLYSQAFCAPEDFSLVDTLRLFKSGMAIVRQTTGFVMKSPFWEFIVARTGLQTKLNTDNEPFLYESLGFLESVLSGEEENPFATEEQQYQARVHRQGLGALYGWIEHCDALPRSWPHYCGWPSLLSDEFLDLVEQKNEFALLLVIHWCGLLYRSNKPGVKAWAYRAGHDALSGIQHPEWWSDALDWPLKMLLPLW</sequence>
<accession>A0A9W4UW21</accession>
<organism evidence="3 4">
    <name type="scientific">Periconia digitata</name>
    <dbReference type="NCBI Taxonomy" id="1303443"/>
    <lineage>
        <taxon>Eukaryota</taxon>
        <taxon>Fungi</taxon>
        <taxon>Dikarya</taxon>
        <taxon>Ascomycota</taxon>
        <taxon>Pezizomycotina</taxon>
        <taxon>Dothideomycetes</taxon>
        <taxon>Pleosporomycetidae</taxon>
        <taxon>Pleosporales</taxon>
        <taxon>Massarineae</taxon>
        <taxon>Periconiaceae</taxon>
        <taxon>Periconia</taxon>
    </lineage>
</organism>
<evidence type="ECO:0000313" key="3">
    <source>
        <dbReference type="EMBL" id="CAI6341413.1"/>
    </source>
</evidence>
<dbReference type="CDD" id="cd00067">
    <property type="entry name" value="GAL4"/>
    <property type="match status" value="1"/>
</dbReference>
<protein>
    <recommendedName>
        <fullName evidence="2">Zn(2)-C6 fungal-type domain-containing protein</fullName>
    </recommendedName>
</protein>
<evidence type="ECO:0000256" key="1">
    <source>
        <dbReference type="ARBA" id="ARBA00023242"/>
    </source>
</evidence>
<keyword evidence="4" id="KW-1185">Reference proteome</keyword>
<gene>
    <name evidence="3" type="ORF">PDIGIT_LOCUS14610</name>
</gene>
<comment type="caution">
    <text evidence="3">The sequence shown here is derived from an EMBL/GenBank/DDBJ whole genome shotgun (WGS) entry which is preliminary data.</text>
</comment>
<dbReference type="Gene3D" id="4.10.240.10">
    <property type="entry name" value="Zn(2)-C6 fungal-type DNA-binding domain"/>
    <property type="match status" value="1"/>
</dbReference>
<dbReference type="EMBL" id="CAOQHR010000012">
    <property type="protein sequence ID" value="CAI6341413.1"/>
    <property type="molecule type" value="Genomic_DNA"/>
</dbReference>
<dbReference type="PANTHER" id="PTHR47784">
    <property type="entry name" value="STEROL UPTAKE CONTROL PROTEIN 2"/>
    <property type="match status" value="1"/>
</dbReference>
<proteinExistence type="predicted"/>
<dbReference type="InterPro" id="IPR036864">
    <property type="entry name" value="Zn2-C6_fun-type_DNA-bd_sf"/>
</dbReference>
<dbReference type="PANTHER" id="PTHR47784:SF5">
    <property type="entry name" value="STEROL UPTAKE CONTROL PROTEIN 2"/>
    <property type="match status" value="1"/>
</dbReference>
<dbReference type="PROSITE" id="PS00463">
    <property type="entry name" value="ZN2_CY6_FUNGAL_1"/>
    <property type="match status" value="1"/>
</dbReference>
<feature type="domain" description="Zn(2)-C6 fungal-type" evidence="2">
    <location>
        <begin position="18"/>
        <end position="48"/>
    </location>
</feature>
<dbReference type="GO" id="GO:0001228">
    <property type="term" value="F:DNA-binding transcription activator activity, RNA polymerase II-specific"/>
    <property type="evidence" value="ECO:0007669"/>
    <property type="project" value="TreeGrafter"/>
</dbReference>
<dbReference type="InterPro" id="IPR053157">
    <property type="entry name" value="Sterol_Uptake_Regulator"/>
</dbReference>
<evidence type="ECO:0000259" key="2">
    <source>
        <dbReference type="PROSITE" id="PS50048"/>
    </source>
</evidence>
<dbReference type="AlphaFoldDB" id="A0A9W4UW21"/>